<feature type="region of interest" description="Disordered" evidence="1">
    <location>
        <begin position="189"/>
        <end position="270"/>
    </location>
</feature>
<organism evidence="2 3">
    <name type="scientific">Heterodera schachtii</name>
    <name type="common">Sugarbeet cyst nematode worm</name>
    <name type="synonym">Tylenchus schachtii</name>
    <dbReference type="NCBI Taxonomy" id="97005"/>
    <lineage>
        <taxon>Eukaryota</taxon>
        <taxon>Metazoa</taxon>
        <taxon>Ecdysozoa</taxon>
        <taxon>Nematoda</taxon>
        <taxon>Chromadorea</taxon>
        <taxon>Rhabditida</taxon>
        <taxon>Tylenchina</taxon>
        <taxon>Tylenchomorpha</taxon>
        <taxon>Tylenchoidea</taxon>
        <taxon>Heteroderidae</taxon>
        <taxon>Heteroderinae</taxon>
        <taxon>Heterodera</taxon>
    </lineage>
</organism>
<feature type="region of interest" description="Disordered" evidence="1">
    <location>
        <begin position="152"/>
        <end position="172"/>
    </location>
</feature>
<dbReference type="Proteomes" id="UP001620645">
    <property type="component" value="Unassembled WGS sequence"/>
</dbReference>
<proteinExistence type="predicted"/>
<feature type="compositionally biased region" description="Low complexity" evidence="1">
    <location>
        <begin position="196"/>
        <end position="264"/>
    </location>
</feature>
<evidence type="ECO:0000313" key="2">
    <source>
        <dbReference type="EMBL" id="KAL3088084.1"/>
    </source>
</evidence>
<sequence length="337" mass="36160">MGADVGNNPSTMPPIGAPPLTRAAADLRVVEGPIGRRSESGVFFCENRIDALKKVVKDPFYDDVRAFWRNWRPSATTPTTTTKTTANKQICLRHMQLCHCLNFCCPPPLCHFWHLFGSTRGKKPLTTNFVDPADSRYSTLADINKEIFVQKTPAQQQRSQAVPYGPYSTSATPVKPALSDEYKFLPTLREDPPAFPAQAAPPTSVLASPTISAKPTAPAKATTSTKRPTSAAPAPTTSAKMITSTKPTTSAPSDSPSASGKSSTLAAPKDMASSMSAPIIAEATAADSGYSQMDQFGQDMSIRVLTPEEAKNRTPETGQSILIFVPVSSSKKGDKRR</sequence>
<evidence type="ECO:0000313" key="3">
    <source>
        <dbReference type="Proteomes" id="UP001620645"/>
    </source>
</evidence>
<evidence type="ECO:0000256" key="1">
    <source>
        <dbReference type="SAM" id="MobiDB-lite"/>
    </source>
</evidence>
<dbReference type="AlphaFoldDB" id="A0ABD2JBT9"/>
<dbReference type="EMBL" id="JBICCN010000168">
    <property type="protein sequence ID" value="KAL3088084.1"/>
    <property type="molecule type" value="Genomic_DNA"/>
</dbReference>
<gene>
    <name evidence="2" type="ORF">niasHS_009370</name>
</gene>
<feature type="region of interest" description="Disordered" evidence="1">
    <location>
        <begin position="308"/>
        <end position="337"/>
    </location>
</feature>
<keyword evidence="3" id="KW-1185">Reference proteome</keyword>
<protein>
    <submittedName>
        <fullName evidence="2">Uncharacterized protein</fullName>
    </submittedName>
</protein>
<accession>A0ABD2JBT9</accession>
<reference evidence="2 3" key="1">
    <citation type="submission" date="2024-10" db="EMBL/GenBank/DDBJ databases">
        <authorList>
            <person name="Kim D."/>
        </authorList>
    </citation>
    <scope>NUCLEOTIDE SEQUENCE [LARGE SCALE GENOMIC DNA]</scope>
    <source>
        <strain evidence="2">Taebaek</strain>
    </source>
</reference>
<comment type="caution">
    <text evidence="2">The sequence shown here is derived from an EMBL/GenBank/DDBJ whole genome shotgun (WGS) entry which is preliminary data.</text>
</comment>
<name>A0ABD2JBT9_HETSC</name>